<organism evidence="2 3">
    <name type="scientific">Conchiformibius steedae</name>
    <dbReference type="NCBI Taxonomy" id="153493"/>
    <lineage>
        <taxon>Bacteria</taxon>
        <taxon>Pseudomonadati</taxon>
        <taxon>Pseudomonadota</taxon>
        <taxon>Betaproteobacteria</taxon>
        <taxon>Neisseriales</taxon>
        <taxon>Neisseriaceae</taxon>
        <taxon>Conchiformibius</taxon>
    </lineage>
</organism>
<protein>
    <recommendedName>
        <fullName evidence="4">Abi family protein</fullName>
    </recommendedName>
</protein>
<proteinExistence type="predicted"/>
<name>A0A3P2A1U5_9NEIS</name>
<keyword evidence="1" id="KW-1133">Transmembrane helix</keyword>
<feature type="transmembrane region" description="Helical" evidence="1">
    <location>
        <begin position="40"/>
        <end position="61"/>
    </location>
</feature>
<dbReference type="Pfam" id="PF07751">
    <property type="entry name" value="Abi_2"/>
    <property type="match status" value="1"/>
</dbReference>
<keyword evidence="3" id="KW-1185">Reference proteome</keyword>
<comment type="caution">
    <text evidence="2">The sequence shown here is derived from an EMBL/GenBank/DDBJ whole genome shotgun (WGS) entry which is preliminary data.</text>
</comment>
<evidence type="ECO:0000256" key="1">
    <source>
        <dbReference type="SAM" id="Phobius"/>
    </source>
</evidence>
<dbReference type="InterPro" id="IPR011664">
    <property type="entry name" value="Abi_system_AbiD/AbiF-like"/>
</dbReference>
<evidence type="ECO:0000313" key="2">
    <source>
        <dbReference type="EMBL" id="RRD89377.1"/>
    </source>
</evidence>
<dbReference type="RefSeq" id="WP_124795755.1">
    <property type="nucleotide sequence ID" value="NZ_RQYC01000017.1"/>
</dbReference>
<evidence type="ECO:0008006" key="4">
    <source>
        <dbReference type="Google" id="ProtNLM"/>
    </source>
</evidence>
<dbReference type="Proteomes" id="UP000269923">
    <property type="component" value="Unassembled WGS sequence"/>
</dbReference>
<dbReference type="AlphaFoldDB" id="A0A3P2A1U5"/>
<dbReference type="OrthoDB" id="9813050at2"/>
<keyword evidence="1" id="KW-0472">Membrane</keyword>
<dbReference type="EMBL" id="RQYC01000017">
    <property type="protein sequence ID" value="RRD89377.1"/>
    <property type="molecule type" value="Genomic_DNA"/>
</dbReference>
<keyword evidence="1" id="KW-0812">Transmembrane</keyword>
<accession>A0A3P2A1U5</accession>
<gene>
    <name evidence="2" type="ORF">EII21_08950</name>
</gene>
<sequence>MPTLSTTNLITELNESLSSERLGTYITYTHGNWDKATELYLWNMYVAGLFIPLLNLMEVILRNRIALALSAIHGPEWAWQSGFQRMLPKKSHSSFCPHSEIQNLSKKYQKSKAIGKLIADCKFAFWQHLLSRNYQHSIWNKHLYRSFPYLTANQNRDTLYQQIGAIREFRNRIAHHEPIFQRDLPADYQNIRAFLTSCQSPDFMAWLDSHQTIVLIQSKIIK</sequence>
<reference evidence="2 3" key="1">
    <citation type="submission" date="2018-11" db="EMBL/GenBank/DDBJ databases">
        <title>Genomes From Bacteria Associated with the Canine Oral Cavity: a Test Case for Automated Genome-Based Taxonomic Assignment.</title>
        <authorList>
            <person name="Coil D.A."/>
            <person name="Jospin G."/>
            <person name="Darling A.E."/>
            <person name="Wallis C."/>
            <person name="Davis I.J."/>
            <person name="Harris S."/>
            <person name="Eisen J.A."/>
            <person name="Holcombe L.J."/>
            <person name="O'Flynn C."/>
        </authorList>
    </citation>
    <scope>NUCLEOTIDE SEQUENCE [LARGE SCALE GENOMIC DNA]</scope>
    <source>
        <strain evidence="2 3">COT-280</strain>
    </source>
</reference>
<evidence type="ECO:0000313" key="3">
    <source>
        <dbReference type="Proteomes" id="UP000269923"/>
    </source>
</evidence>